<proteinExistence type="predicted"/>
<dbReference type="InterPro" id="IPR013216">
    <property type="entry name" value="Methyltransf_11"/>
</dbReference>
<accession>A0A2C7ALZ3</accession>
<dbReference type="SUPFAM" id="SSF53335">
    <property type="entry name" value="S-adenosyl-L-methionine-dependent methyltransferases"/>
    <property type="match status" value="1"/>
</dbReference>
<dbReference type="GO" id="GO:0008757">
    <property type="term" value="F:S-adenosylmethionine-dependent methyltransferase activity"/>
    <property type="evidence" value="ECO:0007669"/>
    <property type="project" value="InterPro"/>
</dbReference>
<evidence type="ECO:0000313" key="2">
    <source>
        <dbReference type="EMBL" id="SBN39495.1"/>
    </source>
</evidence>
<dbReference type="Gene3D" id="3.40.50.150">
    <property type="entry name" value="Vaccinia Virus protein VP39"/>
    <property type="match status" value="1"/>
</dbReference>
<protein>
    <recommendedName>
        <fullName evidence="1">Methyltransferase type 11 domain-containing protein</fullName>
    </recommendedName>
</protein>
<dbReference type="Pfam" id="PF08241">
    <property type="entry name" value="Methyltransf_11"/>
    <property type="match status" value="1"/>
</dbReference>
<sequence length="97" mass="10399">MPEVTGIDLDQTVLEDARQHSDEITWVRGDAMTCDFGKTFDVVASVATLHHLPDLDTALSRLADLTSPGGVLAVVGVARTSRPKDVLLHLAGAVQHR</sequence>
<dbReference type="InterPro" id="IPR029063">
    <property type="entry name" value="SAM-dependent_MTases_sf"/>
</dbReference>
<dbReference type="EMBL" id="LT576035">
    <property type="protein sequence ID" value="SBN39495.1"/>
    <property type="molecule type" value="Genomic_DNA"/>
</dbReference>
<dbReference type="PANTHER" id="PTHR43861">
    <property type="entry name" value="TRANS-ACONITATE 2-METHYLTRANSFERASE-RELATED"/>
    <property type="match status" value="1"/>
</dbReference>
<dbReference type="CDD" id="cd02440">
    <property type="entry name" value="AdoMet_MTases"/>
    <property type="match status" value="1"/>
</dbReference>
<dbReference type="AlphaFoldDB" id="A0A2C7ALZ3"/>
<evidence type="ECO:0000259" key="1">
    <source>
        <dbReference type="Pfam" id="PF08241"/>
    </source>
</evidence>
<dbReference type="PANTHER" id="PTHR43861:SF1">
    <property type="entry name" value="TRANS-ACONITATE 2-METHYLTRANSFERASE"/>
    <property type="match status" value="1"/>
</dbReference>
<name>A0A2C7ALZ3_9ACTN</name>
<organism evidence="2">
    <name type="scientific">Propionibacterium freudenreichii</name>
    <dbReference type="NCBI Taxonomy" id="1744"/>
    <lineage>
        <taxon>Bacteria</taxon>
        <taxon>Bacillati</taxon>
        <taxon>Actinomycetota</taxon>
        <taxon>Actinomycetes</taxon>
        <taxon>Propionibacteriales</taxon>
        <taxon>Propionibacteriaceae</taxon>
        <taxon>Propionibacterium</taxon>
    </lineage>
</organism>
<feature type="domain" description="Methyltransferase type 11" evidence="1">
    <location>
        <begin position="3"/>
        <end position="73"/>
    </location>
</feature>
<gene>
    <name evidence="2" type="ORF">PFR_JS10_1852</name>
</gene>
<reference evidence="2" key="1">
    <citation type="submission" date="2016-05" db="EMBL/GenBank/DDBJ databases">
        <authorList>
            <person name="Lavstsen T."/>
            <person name="Jespersen J.S."/>
        </authorList>
    </citation>
    <scope>NUCLEOTIDE SEQUENCE</scope>
    <source>
        <strain evidence="2">PFRJS10</strain>
    </source>
</reference>